<gene>
    <name evidence="2" type="ORF">ACFSDX_18575</name>
</gene>
<proteinExistence type="predicted"/>
<keyword evidence="1" id="KW-0812">Transmembrane</keyword>
<keyword evidence="1" id="KW-0472">Membrane</keyword>
<organism evidence="2 3">
    <name type="scientific">Hymenobacter bucti</name>
    <dbReference type="NCBI Taxonomy" id="1844114"/>
    <lineage>
        <taxon>Bacteria</taxon>
        <taxon>Pseudomonadati</taxon>
        <taxon>Bacteroidota</taxon>
        <taxon>Cytophagia</taxon>
        <taxon>Cytophagales</taxon>
        <taxon>Hymenobacteraceae</taxon>
        <taxon>Hymenobacter</taxon>
    </lineage>
</organism>
<feature type="transmembrane region" description="Helical" evidence="1">
    <location>
        <begin position="78"/>
        <end position="99"/>
    </location>
</feature>
<dbReference type="EMBL" id="JBHUFD010000008">
    <property type="protein sequence ID" value="MFD1874457.1"/>
    <property type="molecule type" value="Genomic_DNA"/>
</dbReference>
<keyword evidence="1" id="KW-1133">Transmembrane helix</keyword>
<feature type="transmembrane region" description="Helical" evidence="1">
    <location>
        <begin position="53"/>
        <end position="72"/>
    </location>
</feature>
<comment type="caution">
    <text evidence="2">The sequence shown here is derived from an EMBL/GenBank/DDBJ whole genome shotgun (WGS) entry which is preliminary data.</text>
</comment>
<evidence type="ECO:0000256" key="1">
    <source>
        <dbReference type="SAM" id="Phobius"/>
    </source>
</evidence>
<name>A0ABW4QXY0_9BACT</name>
<accession>A0ABW4QXY0</accession>
<reference evidence="3" key="1">
    <citation type="journal article" date="2019" name="Int. J. Syst. Evol. Microbiol.">
        <title>The Global Catalogue of Microorganisms (GCM) 10K type strain sequencing project: providing services to taxonomists for standard genome sequencing and annotation.</title>
        <authorList>
            <consortium name="The Broad Institute Genomics Platform"/>
            <consortium name="The Broad Institute Genome Sequencing Center for Infectious Disease"/>
            <person name="Wu L."/>
            <person name="Ma J."/>
        </authorList>
    </citation>
    <scope>NUCLEOTIDE SEQUENCE [LARGE SCALE GENOMIC DNA]</scope>
    <source>
        <strain evidence="3">CGMCC 1.15795</strain>
    </source>
</reference>
<protein>
    <submittedName>
        <fullName evidence="2">Uncharacterized protein</fullName>
    </submittedName>
</protein>
<keyword evidence="3" id="KW-1185">Reference proteome</keyword>
<dbReference type="Proteomes" id="UP001597197">
    <property type="component" value="Unassembled WGS sequence"/>
</dbReference>
<evidence type="ECO:0000313" key="2">
    <source>
        <dbReference type="EMBL" id="MFD1874457.1"/>
    </source>
</evidence>
<evidence type="ECO:0000313" key="3">
    <source>
        <dbReference type="Proteomes" id="UP001597197"/>
    </source>
</evidence>
<dbReference type="RefSeq" id="WP_382316280.1">
    <property type="nucleotide sequence ID" value="NZ_JBHUFD010000008.1"/>
</dbReference>
<sequence length="112" mass="11777">MSQRLPSAPDPVKALLQAQGLQQPSAAFSAALTRQVVARYAAPPVAPYQAGAWLGKAILLVLGSLLGLVLYVRPLVTTGILAPSLAAAVLGLGGVLWLFEHYRQHQSKLVTP</sequence>